<dbReference type="Proteomes" id="UP000377803">
    <property type="component" value="Chromosome"/>
</dbReference>
<keyword evidence="1" id="KW-1133">Transmembrane helix</keyword>
<proteinExistence type="predicted"/>
<sequence length="131" mass="14336">MSFGNWTKAKKIHHGVLLIGMILSVAAFGAGMELISAGVIILAIGTMALIKRQSDRPVYDERDISLAEESTHQAVMLSGAFLGVVMIVISIGMGLGRWSYPEWIAPYYLSWGAIIGLTIVIEVLKRYKVIE</sequence>
<dbReference type="Pfam" id="PF09946">
    <property type="entry name" value="DUF2178"/>
    <property type="match status" value="1"/>
</dbReference>
<feature type="transmembrane region" description="Helical" evidence="1">
    <location>
        <begin position="71"/>
        <end position="93"/>
    </location>
</feature>
<reference evidence="3" key="1">
    <citation type="submission" date="2019-05" db="EMBL/GenBank/DDBJ databases">
        <title>Candidatus Nanohalobium constans, a novel model system to study the DPANN nano-sized archaea: genomic and physiological characterization of a nanoarchaeon co-cultured with its chitinotrophic host.</title>
        <authorList>
            <person name="La Cono V."/>
            <person name="Arcadi E."/>
            <person name="Crisafi F."/>
            <person name="Denaro R."/>
            <person name="La Spada G."/>
            <person name="Messina E."/>
            <person name="Smedile F."/>
            <person name="Toshchakov S.V."/>
            <person name="Shevchenko M.A."/>
            <person name="Golyshin P.N."/>
            <person name="Golyshina O.V."/>
            <person name="Ferrer M."/>
            <person name="Rohde M."/>
            <person name="Mushegian A."/>
            <person name="Sorokin D.Y."/>
            <person name="Giuliano L."/>
            <person name="Yakimov M.M."/>
        </authorList>
    </citation>
    <scope>NUCLEOTIDE SEQUENCE [LARGE SCALE GENOMIC DNA]</scope>
    <source>
        <strain evidence="3">LC1Nh</strain>
    </source>
</reference>
<feature type="transmembrane region" description="Helical" evidence="1">
    <location>
        <begin position="12"/>
        <end position="28"/>
    </location>
</feature>
<keyword evidence="1" id="KW-0472">Membrane</keyword>
<evidence type="ECO:0000313" key="2">
    <source>
        <dbReference type="EMBL" id="QGA80594.1"/>
    </source>
</evidence>
<gene>
    <name evidence="2" type="ORF">LC1Nh_0705</name>
</gene>
<dbReference type="RefSeq" id="WP_153550334.1">
    <property type="nucleotide sequence ID" value="NZ_CP040089.1"/>
</dbReference>
<keyword evidence="1" id="KW-0812">Transmembrane</keyword>
<keyword evidence="3" id="KW-1185">Reference proteome</keyword>
<name>A0A5Q0UG97_9ARCH</name>
<dbReference type="EMBL" id="CP040089">
    <property type="protein sequence ID" value="QGA80594.1"/>
    <property type="molecule type" value="Genomic_DNA"/>
</dbReference>
<evidence type="ECO:0008006" key="4">
    <source>
        <dbReference type="Google" id="ProtNLM"/>
    </source>
</evidence>
<accession>A0A5Q0UG97</accession>
<organism evidence="2 3">
    <name type="scientific">Candidatus Nanohalobium constans</name>
    <dbReference type="NCBI Taxonomy" id="2565781"/>
    <lineage>
        <taxon>Archaea</taxon>
        <taxon>Candidatus Nanohalarchaeota</taxon>
        <taxon>Candidatus Nanohalobia</taxon>
        <taxon>Candidatus Nanohalobiales</taxon>
        <taxon>Candidatus Nanohalobiaceae</taxon>
        <taxon>Candidatus Nanohalobium</taxon>
    </lineage>
</organism>
<feature type="transmembrane region" description="Helical" evidence="1">
    <location>
        <begin position="105"/>
        <end position="124"/>
    </location>
</feature>
<evidence type="ECO:0000256" key="1">
    <source>
        <dbReference type="SAM" id="Phobius"/>
    </source>
</evidence>
<dbReference type="KEGG" id="ncon:LC1Nh_0705"/>
<dbReference type="GeneID" id="42365092"/>
<protein>
    <recommendedName>
        <fullName evidence="4">DUF2178 domain-containing protein</fullName>
    </recommendedName>
</protein>
<dbReference type="InterPro" id="IPR019235">
    <property type="entry name" value="DUF2178_TM"/>
</dbReference>
<dbReference type="AlphaFoldDB" id="A0A5Q0UG97"/>
<evidence type="ECO:0000313" key="3">
    <source>
        <dbReference type="Proteomes" id="UP000377803"/>
    </source>
</evidence>